<accession>A0A2S4UZ93</accession>
<reference evidence="2" key="1">
    <citation type="submission" date="2017-12" db="EMBL/GenBank/DDBJ databases">
        <title>Gene loss provides genomic basis for host adaptation in cereal stripe rust fungi.</title>
        <authorList>
            <person name="Xia C."/>
        </authorList>
    </citation>
    <scope>NUCLEOTIDE SEQUENCE [LARGE SCALE GENOMIC DNA]</scope>
    <source>
        <strain evidence="2">93-210</strain>
    </source>
</reference>
<keyword evidence="3" id="KW-1185">Reference proteome</keyword>
<dbReference type="VEuPathDB" id="FungiDB:PSTT_11670"/>
<sequence length="94" mass="10134">MQVSPVVISGFFLLQGVLGNPLSPRGVTKLRPDGATDPPPCSQPVCVPKQSAAANSEVDVYPQIVDGRSTKQSRQISPSRMAISYLFTYSRIPM</sequence>
<feature type="chain" id="PRO_5015578790" description="Secreted protein" evidence="1">
    <location>
        <begin position="20"/>
        <end position="94"/>
    </location>
</feature>
<evidence type="ECO:0000256" key="1">
    <source>
        <dbReference type="SAM" id="SignalP"/>
    </source>
</evidence>
<evidence type="ECO:0008006" key="4">
    <source>
        <dbReference type="Google" id="ProtNLM"/>
    </source>
</evidence>
<comment type="caution">
    <text evidence="2">The sequence shown here is derived from an EMBL/GenBank/DDBJ whole genome shotgun (WGS) entry which is preliminary data.</text>
</comment>
<protein>
    <recommendedName>
        <fullName evidence="4">Secreted protein</fullName>
    </recommendedName>
</protein>
<dbReference type="AlphaFoldDB" id="A0A2S4UZ93"/>
<name>A0A2S4UZ93_9BASI</name>
<organism evidence="2 3">
    <name type="scientific">Puccinia striiformis</name>
    <dbReference type="NCBI Taxonomy" id="27350"/>
    <lineage>
        <taxon>Eukaryota</taxon>
        <taxon>Fungi</taxon>
        <taxon>Dikarya</taxon>
        <taxon>Basidiomycota</taxon>
        <taxon>Pucciniomycotina</taxon>
        <taxon>Pucciniomycetes</taxon>
        <taxon>Pucciniales</taxon>
        <taxon>Pucciniaceae</taxon>
        <taxon>Puccinia</taxon>
    </lineage>
</organism>
<evidence type="ECO:0000313" key="2">
    <source>
        <dbReference type="EMBL" id="POW02571.1"/>
    </source>
</evidence>
<keyword evidence="1" id="KW-0732">Signal</keyword>
<dbReference type="Proteomes" id="UP000239156">
    <property type="component" value="Unassembled WGS sequence"/>
</dbReference>
<feature type="signal peptide" evidence="1">
    <location>
        <begin position="1"/>
        <end position="19"/>
    </location>
</feature>
<evidence type="ECO:0000313" key="3">
    <source>
        <dbReference type="Proteomes" id="UP000239156"/>
    </source>
</evidence>
<dbReference type="EMBL" id="PKSL01000140">
    <property type="protein sequence ID" value="POW02571.1"/>
    <property type="molecule type" value="Genomic_DNA"/>
</dbReference>
<proteinExistence type="predicted"/>
<gene>
    <name evidence="2" type="ORF">PSTT_11670</name>
</gene>